<dbReference type="STRING" id="485917.Phep_1298"/>
<dbReference type="InterPro" id="IPR039426">
    <property type="entry name" value="TonB-dep_rcpt-like"/>
</dbReference>
<dbReference type="InterPro" id="IPR037066">
    <property type="entry name" value="Plug_dom_sf"/>
</dbReference>
<dbReference type="InterPro" id="IPR023996">
    <property type="entry name" value="TonB-dep_OMP_SusC/RagA"/>
</dbReference>
<keyword evidence="2" id="KW-0732">Signal</keyword>
<keyword evidence="1" id="KW-0812">Transmembrane</keyword>
<dbReference type="Gene3D" id="2.170.130.10">
    <property type="entry name" value="TonB-dependent receptor, plug domain"/>
    <property type="match status" value="1"/>
</dbReference>
<dbReference type="Pfam" id="PF07715">
    <property type="entry name" value="Plug"/>
    <property type="match status" value="1"/>
</dbReference>
<evidence type="ECO:0000256" key="1">
    <source>
        <dbReference type="PROSITE-ProRule" id="PRU01360"/>
    </source>
</evidence>
<reference evidence="4 5" key="1">
    <citation type="journal article" date="2009" name="Stand. Genomic Sci.">
        <title>Complete genome sequence of Pedobacter heparinus type strain (HIM 762-3).</title>
        <authorList>
            <person name="Han C."/>
            <person name="Spring S."/>
            <person name="Lapidus A."/>
            <person name="Del Rio T.G."/>
            <person name="Tice H."/>
            <person name="Copeland A."/>
            <person name="Cheng J.F."/>
            <person name="Lucas S."/>
            <person name="Chen F."/>
            <person name="Nolan M."/>
            <person name="Bruce D."/>
            <person name="Goodwin L."/>
            <person name="Pitluck S."/>
            <person name="Ivanova N."/>
            <person name="Mavromatis K."/>
            <person name="Mikhailova N."/>
            <person name="Pati A."/>
            <person name="Chen A."/>
            <person name="Palaniappan K."/>
            <person name="Land M."/>
            <person name="Hauser L."/>
            <person name="Chang Y.J."/>
            <person name="Jeffries C.C."/>
            <person name="Saunders E."/>
            <person name="Chertkov O."/>
            <person name="Brettin T."/>
            <person name="Goker M."/>
            <person name="Rohde M."/>
            <person name="Bristow J."/>
            <person name="Eisen J.A."/>
            <person name="Markowitz V."/>
            <person name="Hugenholtz P."/>
            <person name="Kyrpides N.C."/>
            <person name="Klenk H.P."/>
            <person name="Detter J.C."/>
        </authorList>
    </citation>
    <scope>NUCLEOTIDE SEQUENCE [LARGE SCALE GENOMIC DNA]</scope>
    <source>
        <strain evidence="5">ATCC 13125 / DSM 2366 / CIP 104194 / JCM 7457 / NBRC 12017 / NCIMB 9290 / NRRL B-14731 / HIM 762-3</strain>
    </source>
</reference>
<dbReference type="eggNOG" id="COG1629">
    <property type="taxonomic scope" value="Bacteria"/>
</dbReference>
<dbReference type="KEGG" id="phe:Phep_1298"/>
<feature type="chain" id="PRO_5002974323" evidence="2">
    <location>
        <begin position="32"/>
        <end position="929"/>
    </location>
</feature>
<keyword evidence="5" id="KW-1185">Reference proteome</keyword>
<evidence type="ECO:0000313" key="4">
    <source>
        <dbReference type="EMBL" id="ACU03513.1"/>
    </source>
</evidence>
<dbReference type="PROSITE" id="PS52016">
    <property type="entry name" value="TONB_DEPENDENT_REC_3"/>
    <property type="match status" value="1"/>
</dbReference>
<dbReference type="GO" id="GO:0009279">
    <property type="term" value="C:cell outer membrane"/>
    <property type="evidence" value="ECO:0007669"/>
    <property type="project" value="UniProtKB-SubCell"/>
</dbReference>
<comment type="subcellular location">
    <subcellularLocation>
        <location evidence="1">Cell outer membrane</location>
        <topology evidence="1">Multi-pass membrane protein</topology>
    </subcellularLocation>
</comment>
<comment type="similarity">
    <text evidence="1">Belongs to the TonB-dependent receptor family.</text>
</comment>
<feature type="signal peptide" evidence="2">
    <location>
        <begin position="1"/>
        <end position="31"/>
    </location>
</feature>
<dbReference type="SUPFAM" id="SSF56935">
    <property type="entry name" value="Porins"/>
    <property type="match status" value="1"/>
</dbReference>
<feature type="domain" description="TonB-dependent receptor plug" evidence="3">
    <location>
        <begin position="47"/>
        <end position="148"/>
    </location>
</feature>
<keyword evidence="1" id="KW-0813">Transport</keyword>
<dbReference type="Proteomes" id="UP000000852">
    <property type="component" value="Chromosome"/>
</dbReference>
<evidence type="ECO:0000256" key="2">
    <source>
        <dbReference type="SAM" id="SignalP"/>
    </source>
</evidence>
<dbReference type="EMBL" id="CP001681">
    <property type="protein sequence ID" value="ACU03513.1"/>
    <property type="molecule type" value="Genomic_DNA"/>
</dbReference>
<evidence type="ECO:0000259" key="3">
    <source>
        <dbReference type="Pfam" id="PF07715"/>
    </source>
</evidence>
<evidence type="ECO:0000313" key="5">
    <source>
        <dbReference type="Proteomes" id="UP000000852"/>
    </source>
</evidence>
<keyword evidence="1" id="KW-0998">Cell outer membrane</keyword>
<organism evidence="4 5">
    <name type="scientific">Pedobacter heparinus (strain ATCC 13125 / DSM 2366 / CIP 104194 / JCM 7457 / NBRC 12017 / NCIMB 9290 / NRRL B-14731 / HIM 762-3)</name>
    <dbReference type="NCBI Taxonomy" id="485917"/>
    <lineage>
        <taxon>Bacteria</taxon>
        <taxon>Pseudomonadati</taxon>
        <taxon>Bacteroidota</taxon>
        <taxon>Sphingobacteriia</taxon>
        <taxon>Sphingobacteriales</taxon>
        <taxon>Sphingobacteriaceae</taxon>
        <taxon>Pedobacter</taxon>
    </lineage>
</organism>
<accession>C6XSG8</accession>
<keyword evidence="4" id="KW-0675">Receptor</keyword>
<sequence>MCNYYLKRKIVRLLFLLIPALTPALVFSQTAAVDTSRVYLLNKSQQKSNLLQSTATVYNEQLITTPAPSFLQALPGRLSGLYTRQRSGVQATDDPISVVDFKIRGQIPTILIDGVPRDFSSIEPESIESVTILKDALSTVMFGQRSSGNIIQVITKRPVATPFKLSFTAQHGLQSMINKSKPVSAADFAILYNEARNNDGLAPVYSAADILAYQTGSDPLFHPNNDYSKLFLNKNAALDRFNININSGNETARFYVAMDYQREGGFFNTADINTYNTNSGVDRYIVRSNVSIDLNKNLNIGLNIFGRIQDANQPGGTTSSIFSAITYTPNNAYSIFNPDGSLGGNSTFSNNIYGMLNNSGYRKSSARDLAADMEVTQKLSDLVPGLWVKGNISYNNTVVTSVDRSKDFLVYNLDIGSGTPVYTQIGTSRAQSTTLSIGTRRTYTYGKLSLGYDKSFNGHNLSLLALADNQSTTVNLDLPASYTNIAGNATYNFKEKYFAEAALSYGGHNRFKPGNRFGLFYAAGLGWNLAKEDFLKDVSWISILKPRINYGRTGNANVGYYVYDQYYDYGASAAAYYFGSTPAVARYYRELPLANPNATWEKANKLNIGLDLELFASRFKITSEYFNDSYSDLMQNRGKTIQLIGQTYTAENVGKNRYSGFENSVSWNDKSASFGYFVSGNISILQSKVIYQDEIFRQYDYQKRTGLPVDQVFGYLADGFFQSQADINASPAVDGYTPVPGDIKYKDLNGDGIINQFDETALGTQKPMIYYGLTTGFNVKGFDLSISIQGVANRDIVFASGYNSVADAREFDFQNSGNAQAFEQHLNRWTPANAANATYPRLSIGTNTNNQRASSFWVQSMAYLRLQNVDLGYTIPASLTSRIKLSSVRVFANAFNVYSFDKLNYSDPEGYNSIFPLRRTFNIGLNVKL</sequence>
<keyword evidence="1" id="KW-1134">Transmembrane beta strand</keyword>
<keyword evidence="1" id="KW-0472">Membrane</keyword>
<dbReference type="AlphaFoldDB" id="C6XSG8"/>
<gene>
    <name evidence="4" type="ordered locus">Phep_1298</name>
</gene>
<name>C6XSG8_PEDHD</name>
<protein>
    <submittedName>
        <fullName evidence="4">TonB-dependent receptor</fullName>
    </submittedName>
</protein>
<dbReference type="RefSeq" id="WP_012781457.1">
    <property type="nucleotide sequence ID" value="NC_013061.1"/>
</dbReference>
<dbReference type="InterPro" id="IPR012910">
    <property type="entry name" value="Plug_dom"/>
</dbReference>
<proteinExistence type="inferred from homology"/>
<dbReference type="NCBIfam" id="TIGR04056">
    <property type="entry name" value="OMP_RagA_SusC"/>
    <property type="match status" value="1"/>
</dbReference>
<dbReference type="HOGENOM" id="CLU_004317_1_0_10"/>